<comment type="caution">
    <text evidence="2">The sequence shown here is derived from an EMBL/GenBank/DDBJ whole genome shotgun (WGS) entry which is preliminary data.</text>
</comment>
<proteinExistence type="predicted"/>
<name>A0A2I0KNA5_PUNGR</name>
<evidence type="ECO:0000313" key="2">
    <source>
        <dbReference type="EMBL" id="PKI69773.1"/>
    </source>
</evidence>
<evidence type="ECO:0000256" key="1">
    <source>
        <dbReference type="SAM" id="MobiDB-lite"/>
    </source>
</evidence>
<sequence>QPESNQLLRARITEAGWGSTGIESLEGAPDVEQEGGITRERMGIKRERRREKQWPVSSMMGVAEKEEEDDDGEATRQSFAVRRREESMSAECGEVEYDKDVNAKRSNSPY</sequence>
<organism evidence="2 3">
    <name type="scientific">Punica granatum</name>
    <name type="common">Pomegranate</name>
    <dbReference type="NCBI Taxonomy" id="22663"/>
    <lineage>
        <taxon>Eukaryota</taxon>
        <taxon>Viridiplantae</taxon>
        <taxon>Streptophyta</taxon>
        <taxon>Embryophyta</taxon>
        <taxon>Tracheophyta</taxon>
        <taxon>Spermatophyta</taxon>
        <taxon>Magnoliopsida</taxon>
        <taxon>eudicotyledons</taxon>
        <taxon>Gunneridae</taxon>
        <taxon>Pentapetalae</taxon>
        <taxon>rosids</taxon>
        <taxon>malvids</taxon>
        <taxon>Myrtales</taxon>
        <taxon>Lythraceae</taxon>
        <taxon>Punica</taxon>
    </lineage>
</organism>
<feature type="region of interest" description="Disordered" evidence="1">
    <location>
        <begin position="45"/>
        <end position="110"/>
    </location>
</feature>
<gene>
    <name evidence="2" type="ORF">CRG98_009648</name>
</gene>
<accession>A0A2I0KNA5</accession>
<feature type="non-terminal residue" evidence="2">
    <location>
        <position position="1"/>
    </location>
</feature>
<dbReference type="Proteomes" id="UP000233551">
    <property type="component" value="Unassembled WGS sequence"/>
</dbReference>
<dbReference type="AlphaFoldDB" id="A0A2I0KNA5"/>
<evidence type="ECO:0000313" key="3">
    <source>
        <dbReference type="Proteomes" id="UP000233551"/>
    </source>
</evidence>
<reference evidence="2 3" key="1">
    <citation type="submission" date="2017-11" db="EMBL/GenBank/DDBJ databases">
        <title>De-novo sequencing of pomegranate (Punica granatum L.) genome.</title>
        <authorList>
            <person name="Akparov Z."/>
            <person name="Amiraslanov A."/>
            <person name="Hajiyeva S."/>
            <person name="Abbasov M."/>
            <person name="Kaur K."/>
            <person name="Hamwieh A."/>
            <person name="Solovyev V."/>
            <person name="Salamov A."/>
            <person name="Braich B."/>
            <person name="Kosarev P."/>
            <person name="Mahmoud A."/>
            <person name="Hajiyev E."/>
            <person name="Babayeva S."/>
            <person name="Izzatullayeva V."/>
            <person name="Mammadov A."/>
            <person name="Mammadov A."/>
            <person name="Sharifova S."/>
            <person name="Ojaghi J."/>
            <person name="Eynullazada K."/>
            <person name="Bayramov B."/>
            <person name="Abdulazimova A."/>
            <person name="Shahmuradov I."/>
        </authorList>
    </citation>
    <scope>NUCLEOTIDE SEQUENCE [LARGE SCALE GENOMIC DNA]</scope>
    <source>
        <strain evidence="3">cv. AG2017</strain>
        <tissue evidence="2">Leaf</tissue>
    </source>
</reference>
<protein>
    <submittedName>
        <fullName evidence="2">Uncharacterized protein</fullName>
    </submittedName>
</protein>
<dbReference type="EMBL" id="PGOL01000479">
    <property type="protein sequence ID" value="PKI69773.1"/>
    <property type="molecule type" value="Genomic_DNA"/>
</dbReference>
<keyword evidence="3" id="KW-1185">Reference proteome</keyword>